<reference evidence="2" key="1">
    <citation type="submission" date="2022-02" db="EMBL/GenBank/DDBJ databases">
        <title>Emergence and expansion in Europe of a Vibrio aestuarianus clonal complex pathogenic for oysters.</title>
        <authorList>
            <person name="Mesnil A."/>
            <person name="Travers M.-A."/>
        </authorList>
    </citation>
    <scope>NUCLEOTIDE SEQUENCE</scope>
    <source>
        <strain evidence="2">19_064_11T1</strain>
        <strain evidence="3">U29</strain>
    </source>
</reference>
<keyword evidence="1" id="KW-1133">Transmembrane helix</keyword>
<evidence type="ECO:0000313" key="3">
    <source>
        <dbReference type="EMBL" id="WGK80521.1"/>
    </source>
</evidence>
<dbReference type="Proteomes" id="UP001140979">
    <property type="component" value="Unassembled WGS sequence"/>
</dbReference>
<proteinExistence type="predicted"/>
<evidence type="ECO:0000313" key="2">
    <source>
        <dbReference type="EMBL" id="MDE1244020.1"/>
    </source>
</evidence>
<evidence type="ECO:0000256" key="1">
    <source>
        <dbReference type="SAM" id="Phobius"/>
    </source>
</evidence>
<feature type="transmembrane region" description="Helical" evidence="1">
    <location>
        <begin position="16"/>
        <end position="37"/>
    </location>
</feature>
<evidence type="ECO:0000313" key="4">
    <source>
        <dbReference type="Proteomes" id="UP001140979"/>
    </source>
</evidence>
<keyword evidence="1" id="KW-0472">Membrane</keyword>
<dbReference type="AlphaFoldDB" id="A0A7X6S670"/>
<accession>A0A7X6S670</accession>
<protein>
    <submittedName>
        <fullName evidence="2">Uncharacterized protein</fullName>
    </submittedName>
</protein>
<keyword evidence="1" id="KW-0812">Transmembrane</keyword>
<sequence>MNNETDIITNLADLEAFIIAVESGGLGLTSVAGLALATSNKDGRRFVAVLDDKHQLLLSRWVTEEVFQTGQDLVRNGPSRTTH</sequence>
<name>A0A7X6S670_9VIBR</name>
<dbReference type="EMBL" id="JAKNBA010000050">
    <property type="protein sequence ID" value="MDE1244020.1"/>
    <property type="molecule type" value="Genomic_DNA"/>
</dbReference>
<dbReference type="RefSeq" id="WP_172532660.1">
    <property type="nucleotide sequence ID" value="NZ_CP118709.1"/>
</dbReference>
<dbReference type="Proteomes" id="UP001239257">
    <property type="component" value="Chromosome 1"/>
</dbReference>
<organism evidence="2 4">
    <name type="scientific">Vibrio aestuarianus</name>
    <dbReference type="NCBI Taxonomy" id="28171"/>
    <lineage>
        <taxon>Bacteria</taxon>
        <taxon>Pseudomonadati</taxon>
        <taxon>Pseudomonadota</taxon>
        <taxon>Gammaproteobacteria</taxon>
        <taxon>Vibrionales</taxon>
        <taxon>Vibrionaceae</taxon>
        <taxon>Vibrio</taxon>
    </lineage>
</organism>
<gene>
    <name evidence="2" type="ORF">L9W94_18135</name>
    <name evidence="3" type="ORF">PYE51_07515</name>
</gene>
<dbReference type="EMBL" id="CP118709">
    <property type="protein sequence ID" value="WGK80521.1"/>
    <property type="molecule type" value="Genomic_DNA"/>
</dbReference>